<proteinExistence type="predicted"/>
<dbReference type="EMBL" id="JBHLUH010000004">
    <property type="protein sequence ID" value="MFC0526704.1"/>
    <property type="molecule type" value="Genomic_DNA"/>
</dbReference>
<accession>A0ABV6LWA8</accession>
<dbReference type="InterPro" id="IPR016181">
    <property type="entry name" value="Acyl_CoA_acyltransferase"/>
</dbReference>
<evidence type="ECO:0000259" key="2">
    <source>
        <dbReference type="PROSITE" id="PS51186"/>
    </source>
</evidence>
<comment type="caution">
    <text evidence="3">The sequence shown here is derived from an EMBL/GenBank/DDBJ whole genome shotgun (WGS) entry which is preliminary data.</text>
</comment>
<dbReference type="RefSeq" id="WP_377245072.1">
    <property type="nucleotide sequence ID" value="NZ_JBHLUH010000004.1"/>
</dbReference>
<dbReference type="PROSITE" id="PS50943">
    <property type="entry name" value="HTH_CROC1"/>
    <property type="match status" value="1"/>
</dbReference>
<organism evidence="3 4">
    <name type="scientific">Phytohabitans kaempferiae</name>
    <dbReference type="NCBI Taxonomy" id="1620943"/>
    <lineage>
        <taxon>Bacteria</taxon>
        <taxon>Bacillati</taxon>
        <taxon>Actinomycetota</taxon>
        <taxon>Actinomycetes</taxon>
        <taxon>Micromonosporales</taxon>
        <taxon>Micromonosporaceae</taxon>
    </lineage>
</organism>
<dbReference type="SUPFAM" id="SSF55729">
    <property type="entry name" value="Acyl-CoA N-acyltransferases (Nat)"/>
    <property type="match status" value="1"/>
</dbReference>
<dbReference type="SUPFAM" id="SSF47413">
    <property type="entry name" value="lambda repressor-like DNA-binding domains"/>
    <property type="match status" value="1"/>
</dbReference>
<keyword evidence="4" id="KW-1185">Reference proteome</keyword>
<dbReference type="InterPro" id="IPR000182">
    <property type="entry name" value="GNAT_dom"/>
</dbReference>
<dbReference type="Gene3D" id="3.40.630.30">
    <property type="match status" value="1"/>
</dbReference>
<dbReference type="CDD" id="cd00093">
    <property type="entry name" value="HTH_XRE"/>
    <property type="match status" value="1"/>
</dbReference>
<feature type="domain" description="HTH cro/C1-type" evidence="1">
    <location>
        <begin position="13"/>
        <end position="60"/>
    </location>
</feature>
<dbReference type="Gene3D" id="1.10.260.40">
    <property type="entry name" value="lambda repressor-like DNA-binding domains"/>
    <property type="match status" value="1"/>
</dbReference>
<sequence length="286" mass="31025">MAETGGIELGVALRALRRRADLSQRELAERAGLPKSTVTRIEAGLVTDPRFRTVERLVRAAGAALALGGGVESGDGVEAVPSEELRDRAERHYPAHLDVRPVEDLTDWAGAWWAHWHRLPRAAWPLEPPEYTYDLSRTRRGRRRHREWARRGLRVRRADDAGVEVGGIWRWLAQTADGETVGELRATVRAAHPEEPAGLREVLLDGVVVAAGLRGLGIGRRLVGEFAAEVARSGIVARAVVGAGLPAAFLRRCGFEDDSWRAVALVLRRGGAAGRGGARPADAPQG</sequence>
<feature type="domain" description="N-acetyltransferase" evidence="2">
    <location>
        <begin position="97"/>
        <end position="272"/>
    </location>
</feature>
<dbReference type="InterPro" id="IPR010982">
    <property type="entry name" value="Lambda_DNA-bd_dom_sf"/>
</dbReference>
<evidence type="ECO:0000313" key="4">
    <source>
        <dbReference type="Proteomes" id="UP001589867"/>
    </source>
</evidence>
<name>A0ABV6LWA8_9ACTN</name>
<evidence type="ECO:0000259" key="1">
    <source>
        <dbReference type="PROSITE" id="PS50943"/>
    </source>
</evidence>
<evidence type="ECO:0000313" key="3">
    <source>
        <dbReference type="EMBL" id="MFC0526704.1"/>
    </source>
</evidence>
<dbReference type="SMART" id="SM00530">
    <property type="entry name" value="HTH_XRE"/>
    <property type="match status" value="1"/>
</dbReference>
<dbReference type="Proteomes" id="UP001589867">
    <property type="component" value="Unassembled WGS sequence"/>
</dbReference>
<dbReference type="PROSITE" id="PS51186">
    <property type="entry name" value="GNAT"/>
    <property type="match status" value="1"/>
</dbReference>
<reference evidence="3 4" key="1">
    <citation type="submission" date="2024-09" db="EMBL/GenBank/DDBJ databases">
        <authorList>
            <person name="Sun Q."/>
            <person name="Mori K."/>
        </authorList>
    </citation>
    <scope>NUCLEOTIDE SEQUENCE [LARGE SCALE GENOMIC DNA]</scope>
    <source>
        <strain evidence="3 4">TBRC 3947</strain>
    </source>
</reference>
<gene>
    <name evidence="3" type="ORF">ACFFIA_03430</name>
</gene>
<protein>
    <submittedName>
        <fullName evidence="3">Helix-turn-helix domain-containing protein</fullName>
    </submittedName>
</protein>
<dbReference type="InterPro" id="IPR001387">
    <property type="entry name" value="Cro/C1-type_HTH"/>
</dbReference>
<dbReference type="Pfam" id="PF13560">
    <property type="entry name" value="HTH_31"/>
    <property type="match status" value="1"/>
</dbReference>